<dbReference type="Pfam" id="PF00561">
    <property type="entry name" value="Abhydrolase_1"/>
    <property type="match status" value="1"/>
</dbReference>
<dbReference type="EMBL" id="BSBI01000006">
    <property type="protein sequence ID" value="GLF95833.1"/>
    <property type="molecule type" value="Genomic_DNA"/>
</dbReference>
<feature type="signal peptide" evidence="4">
    <location>
        <begin position="1"/>
        <end position="25"/>
    </location>
</feature>
<comment type="similarity">
    <text evidence="1">Belongs to the peptidase S33 family.</text>
</comment>
<keyword evidence="2 4" id="KW-0732">Signal</keyword>
<evidence type="ECO:0000256" key="4">
    <source>
        <dbReference type="SAM" id="SignalP"/>
    </source>
</evidence>
<gene>
    <name evidence="7" type="ORF">SYYSPA8_16070</name>
</gene>
<dbReference type="InterPro" id="IPR000073">
    <property type="entry name" value="AB_hydrolase_1"/>
</dbReference>
<protein>
    <submittedName>
        <fullName evidence="7">Alpha/beta hydrolase</fullName>
    </submittedName>
</protein>
<evidence type="ECO:0000259" key="6">
    <source>
        <dbReference type="Pfam" id="PF08386"/>
    </source>
</evidence>
<evidence type="ECO:0000259" key="5">
    <source>
        <dbReference type="Pfam" id="PF00561"/>
    </source>
</evidence>
<accession>A0ABQ5NZQ3</accession>
<dbReference type="InterPro" id="IPR051601">
    <property type="entry name" value="Serine_prot/Carboxylest_S33"/>
</dbReference>
<organism evidence="7 8">
    <name type="scientific">Streptomyces yaizuensis</name>
    <dbReference type="NCBI Taxonomy" id="2989713"/>
    <lineage>
        <taxon>Bacteria</taxon>
        <taxon>Bacillati</taxon>
        <taxon>Actinomycetota</taxon>
        <taxon>Actinomycetes</taxon>
        <taxon>Kitasatosporales</taxon>
        <taxon>Streptomycetaceae</taxon>
        <taxon>Streptomyces</taxon>
    </lineage>
</organism>
<dbReference type="RefSeq" id="WP_323447885.1">
    <property type="nucleotide sequence ID" value="NZ_BSBI01000006.1"/>
</dbReference>
<evidence type="ECO:0000256" key="3">
    <source>
        <dbReference type="ARBA" id="ARBA00022801"/>
    </source>
</evidence>
<feature type="domain" description="Peptidase S33 tripeptidyl aminopeptidase-like C-terminal" evidence="6">
    <location>
        <begin position="403"/>
        <end position="496"/>
    </location>
</feature>
<keyword evidence="8" id="KW-1185">Reference proteome</keyword>
<dbReference type="InterPro" id="IPR029058">
    <property type="entry name" value="AB_hydrolase_fold"/>
</dbReference>
<dbReference type="SUPFAM" id="SSF53474">
    <property type="entry name" value="alpha/beta-Hydrolases"/>
    <property type="match status" value="1"/>
</dbReference>
<dbReference type="InterPro" id="IPR013595">
    <property type="entry name" value="Pept_S33_TAP-like_C"/>
</dbReference>
<sequence length="498" mass="53384">MATSKMTAVALACVLAGMETSIAQADGPPRQRERPALEWTACPHDKGPGDQQCAELQVPLDHADPDGPKITVGVSRLRSERPAERRGALLVLAGGPGGSGVQRLAQKGAALRKETRGLYDLVTLDPRGVGRSTRADCGLDAADRTLIKLRAWPGPGGELDEVVAHGRRTAKACQRNGGATLRSFTTANQVRDIERLRRALGVEKLSAWGNSYGAYVGAVYAQKYPHRTDRWVLDSGQDPDPAKVSRNWVANTSRAVDLRFPDFAGWAADPARETEGLRLAERPGDVRTLFLELAARLDGEPRDTATPGVQLTGNALRQAMHGALYDDAHFAGLARLIQDAADPEATPVLPPDLAHAAPDRDVAVMMGVICNDVRWPGRIDAYERAVAADKARYPLTAGMPGSLLPCAFWKDAPVERPTRITDEGPSNILMVQSLRDPTAPHFSGVRLREALGSRARLVSVDRGGHGVYLGVGGACSTELVTRFLTTGQRPAADVHCAD</sequence>
<dbReference type="Pfam" id="PF08386">
    <property type="entry name" value="Abhydrolase_4"/>
    <property type="match status" value="1"/>
</dbReference>
<evidence type="ECO:0000256" key="1">
    <source>
        <dbReference type="ARBA" id="ARBA00010088"/>
    </source>
</evidence>
<dbReference type="PANTHER" id="PTHR43248">
    <property type="entry name" value="2-SUCCINYL-6-HYDROXY-2,4-CYCLOHEXADIENE-1-CARBOXYLATE SYNTHASE"/>
    <property type="match status" value="1"/>
</dbReference>
<reference evidence="7 8" key="1">
    <citation type="submission" date="2022-10" db="EMBL/GenBank/DDBJ databases">
        <title>Draft genome sequence of Streptomyces sp. YSPA8.</title>
        <authorList>
            <person name="Moriuchi R."/>
            <person name="Dohra H."/>
            <person name="Yamamura H."/>
            <person name="Kodani S."/>
        </authorList>
    </citation>
    <scope>NUCLEOTIDE SEQUENCE [LARGE SCALE GENOMIC DNA]</scope>
    <source>
        <strain evidence="7 8">YSPA8</strain>
    </source>
</reference>
<evidence type="ECO:0000313" key="8">
    <source>
        <dbReference type="Proteomes" id="UP001291653"/>
    </source>
</evidence>
<dbReference type="Proteomes" id="UP001291653">
    <property type="component" value="Unassembled WGS sequence"/>
</dbReference>
<evidence type="ECO:0000256" key="2">
    <source>
        <dbReference type="ARBA" id="ARBA00022729"/>
    </source>
</evidence>
<keyword evidence="3 7" id="KW-0378">Hydrolase</keyword>
<feature type="chain" id="PRO_5045480085" evidence="4">
    <location>
        <begin position="26"/>
        <end position="498"/>
    </location>
</feature>
<comment type="caution">
    <text evidence="7">The sequence shown here is derived from an EMBL/GenBank/DDBJ whole genome shotgun (WGS) entry which is preliminary data.</text>
</comment>
<dbReference type="Gene3D" id="3.40.50.1820">
    <property type="entry name" value="alpha/beta hydrolase"/>
    <property type="match status" value="1"/>
</dbReference>
<proteinExistence type="inferred from homology"/>
<evidence type="ECO:0000313" key="7">
    <source>
        <dbReference type="EMBL" id="GLF95833.1"/>
    </source>
</evidence>
<dbReference type="PANTHER" id="PTHR43248:SF29">
    <property type="entry name" value="TRIPEPTIDYL AMINOPEPTIDASE"/>
    <property type="match status" value="1"/>
</dbReference>
<name>A0ABQ5NZQ3_9ACTN</name>
<dbReference type="GO" id="GO:0016787">
    <property type="term" value="F:hydrolase activity"/>
    <property type="evidence" value="ECO:0007669"/>
    <property type="project" value="UniProtKB-KW"/>
</dbReference>
<feature type="domain" description="AB hydrolase-1" evidence="5">
    <location>
        <begin position="88"/>
        <end position="264"/>
    </location>
</feature>